<proteinExistence type="predicted"/>
<feature type="compositionally biased region" description="Basic and acidic residues" evidence="1">
    <location>
        <begin position="1"/>
        <end position="12"/>
    </location>
</feature>
<gene>
    <name evidence="2" type="ORF">IQ266_04355</name>
</gene>
<dbReference type="EMBL" id="JADEXQ010000009">
    <property type="protein sequence ID" value="MBE9028993.1"/>
    <property type="molecule type" value="Genomic_DNA"/>
</dbReference>
<keyword evidence="3" id="KW-1185">Reference proteome</keyword>
<feature type="compositionally biased region" description="Basic residues" evidence="1">
    <location>
        <begin position="13"/>
        <end position="39"/>
    </location>
</feature>
<comment type="caution">
    <text evidence="2">The sequence shown here is derived from an EMBL/GenBank/DDBJ whole genome shotgun (WGS) entry which is preliminary data.</text>
</comment>
<feature type="region of interest" description="Disordered" evidence="1">
    <location>
        <begin position="1"/>
        <end position="59"/>
    </location>
</feature>
<accession>A0A928VI20</accession>
<reference evidence="2" key="1">
    <citation type="submission" date="2020-10" db="EMBL/GenBank/DDBJ databases">
        <authorList>
            <person name="Castelo-Branco R."/>
            <person name="Eusebio N."/>
            <person name="Adriana R."/>
            <person name="Vieira A."/>
            <person name="Brugerolle De Fraissinette N."/>
            <person name="Rezende De Castro R."/>
            <person name="Schneider M.P."/>
            <person name="Vasconcelos V."/>
            <person name="Leao P.N."/>
        </authorList>
    </citation>
    <scope>NUCLEOTIDE SEQUENCE</scope>
    <source>
        <strain evidence="2">LEGE 11480</strain>
    </source>
</reference>
<dbReference type="AlphaFoldDB" id="A0A928VI20"/>
<name>A0A928VI20_9CYAN</name>
<evidence type="ECO:0000256" key="1">
    <source>
        <dbReference type="SAM" id="MobiDB-lite"/>
    </source>
</evidence>
<dbReference type="Proteomes" id="UP000625316">
    <property type="component" value="Unassembled WGS sequence"/>
</dbReference>
<dbReference type="RefSeq" id="WP_264323814.1">
    <property type="nucleotide sequence ID" value="NZ_JADEXQ010000009.1"/>
</dbReference>
<sequence>MRMKRWESPRREGRNHKGKKKSARQRQIKKQTQVWRKKLKGEDPGGHKPRYNSNNQKKKEQANGLLLFCEVKISRIDIPSIDYRSLEYRRD</sequence>
<protein>
    <submittedName>
        <fullName evidence="2">Uncharacterized protein</fullName>
    </submittedName>
</protein>
<evidence type="ECO:0000313" key="2">
    <source>
        <dbReference type="EMBL" id="MBE9028993.1"/>
    </source>
</evidence>
<evidence type="ECO:0000313" key="3">
    <source>
        <dbReference type="Proteomes" id="UP000625316"/>
    </source>
</evidence>
<organism evidence="2 3">
    <name type="scientific">Romeriopsis navalis LEGE 11480</name>
    <dbReference type="NCBI Taxonomy" id="2777977"/>
    <lineage>
        <taxon>Bacteria</taxon>
        <taxon>Bacillati</taxon>
        <taxon>Cyanobacteriota</taxon>
        <taxon>Cyanophyceae</taxon>
        <taxon>Leptolyngbyales</taxon>
        <taxon>Leptolyngbyaceae</taxon>
        <taxon>Romeriopsis</taxon>
        <taxon>Romeriopsis navalis</taxon>
    </lineage>
</organism>